<evidence type="ECO:0000256" key="4">
    <source>
        <dbReference type="ARBA" id="ARBA00022847"/>
    </source>
</evidence>
<keyword evidence="3 7" id="KW-0812">Transmembrane</keyword>
<keyword evidence="4" id="KW-0769">Symport</keyword>
<feature type="chain" id="PRO_5045116336" description="Ileal sodium/bile acid cotransporter" evidence="8">
    <location>
        <begin position="24"/>
        <end position="481"/>
    </location>
</feature>
<evidence type="ECO:0000313" key="10">
    <source>
        <dbReference type="Proteomes" id="UP001642540"/>
    </source>
</evidence>
<dbReference type="EMBL" id="CAXLJM020000105">
    <property type="protein sequence ID" value="CAL8134716.1"/>
    <property type="molecule type" value="Genomic_DNA"/>
</dbReference>
<evidence type="ECO:0000256" key="8">
    <source>
        <dbReference type="SAM" id="SignalP"/>
    </source>
</evidence>
<feature type="transmembrane region" description="Helical" evidence="7">
    <location>
        <begin position="289"/>
        <end position="308"/>
    </location>
</feature>
<evidence type="ECO:0000256" key="5">
    <source>
        <dbReference type="ARBA" id="ARBA00022989"/>
    </source>
</evidence>
<keyword evidence="4" id="KW-0813">Transport</keyword>
<dbReference type="Proteomes" id="UP001642540">
    <property type="component" value="Unassembled WGS sequence"/>
</dbReference>
<feature type="transmembrane region" description="Helical" evidence="7">
    <location>
        <begin position="157"/>
        <end position="177"/>
    </location>
</feature>
<dbReference type="InterPro" id="IPR038770">
    <property type="entry name" value="Na+/solute_symporter_sf"/>
</dbReference>
<feature type="transmembrane region" description="Helical" evidence="7">
    <location>
        <begin position="256"/>
        <end position="277"/>
    </location>
</feature>
<proteinExistence type="inferred from homology"/>
<keyword evidence="6 7" id="KW-0472">Membrane</keyword>
<feature type="transmembrane region" description="Helical" evidence="7">
    <location>
        <begin position="351"/>
        <end position="373"/>
    </location>
</feature>
<dbReference type="PANTHER" id="PTHR10361">
    <property type="entry name" value="SODIUM-BILE ACID COTRANSPORTER"/>
    <property type="match status" value="1"/>
</dbReference>
<evidence type="ECO:0000256" key="3">
    <source>
        <dbReference type="ARBA" id="ARBA00022692"/>
    </source>
</evidence>
<feature type="transmembrane region" description="Helical" evidence="7">
    <location>
        <begin position="222"/>
        <end position="244"/>
    </location>
</feature>
<evidence type="ECO:0000256" key="7">
    <source>
        <dbReference type="SAM" id="Phobius"/>
    </source>
</evidence>
<comment type="subcellular location">
    <subcellularLocation>
        <location evidence="1">Membrane</location>
        <topology evidence="1">Multi-pass membrane protein</topology>
    </subcellularLocation>
</comment>
<protein>
    <recommendedName>
        <fullName evidence="11">Ileal sodium/bile acid cotransporter</fullName>
    </recommendedName>
</protein>
<dbReference type="PANTHER" id="PTHR10361:SF28">
    <property type="entry name" value="P3 PROTEIN-RELATED"/>
    <property type="match status" value="1"/>
</dbReference>
<evidence type="ECO:0008006" key="11">
    <source>
        <dbReference type="Google" id="ProtNLM"/>
    </source>
</evidence>
<dbReference type="InterPro" id="IPR004710">
    <property type="entry name" value="Bilac:Na_transpt"/>
</dbReference>
<name>A0ABP1RSZ8_9HEXA</name>
<organism evidence="9 10">
    <name type="scientific">Orchesella dallaii</name>
    <dbReference type="NCBI Taxonomy" id="48710"/>
    <lineage>
        <taxon>Eukaryota</taxon>
        <taxon>Metazoa</taxon>
        <taxon>Ecdysozoa</taxon>
        <taxon>Arthropoda</taxon>
        <taxon>Hexapoda</taxon>
        <taxon>Collembola</taxon>
        <taxon>Entomobryomorpha</taxon>
        <taxon>Entomobryoidea</taxon>
        <taxon>Orchesellidae</taxon>
        <taxon>Orchesellinae</taxon>
        <taxon>Orchesella</taxon>
    </lineage>
</organism>
<feature type="transmembrane region" description="Helical" evidence="7">
    <location>
        <begin position="413"/>
        <end position="432"/>
    </location>
</feature>
<feature type="transmembrane region" description="Helical" evidence="7">
    <location>
        <begin position="320"/>
        <end position="339"/>
    </location>
</feature>
<evidence type="ECO:0000313" key="9">
    <source>
        <dbReference type="EMBL" id="CAL8134716.1"/>
    </source>
</evidence>
<evidence type="ECO:0000256" key="1">
    <source>
        <dbReference type="ARBA" id="ARBA00004141"/>
    </source>
</evidence>
<keyword evidence="8" id="KW-0732">Signal</keyword>
<comment type="similarity">
    <text evidence="2">Belongs to the bile acid:sodium symporter (BASS) (TC 2.A.28) family.</text>
</comment>
<keyword evidence="5 7" id="KW-1133">Transmembrane helix</keyword>
<dbReference type="Gene3D" id="1.20.1530.20">
    <property type="match status" value="1"/>
</dbReference>
<feature type="transmembrane region" description="Helical" evidence="7">
    <location>
        <begin position="189"/>
        <end position="210"/>
    </location>
</feature>
<reference evidence="9 10" key="1">
    <citation type="submission" date="2024-08" db="EMBL/GenBank/DDBJ databases">
        <authorList>
            <person name="Cucini C."/>
            <person name="Frati F."/>
        </authorList>
    </citation>
    <scope>NUCLEOTIDE SEQUENCE [LARGE SCALE GENOMIC DNA]</scope>
</reference>
<evidence type="ECO:0000256" key="2">
    <source>
        <dbReference type="ARBA" id="ARBA00006528"/>
    </source>
</evidence>
<keyword evidence="10" id="KW-1185">Reference proteome</keyword>
<accession>A0ABP1RSZ8</accession>
<comment type="caution">
    <text evidence="9">The sequence shown here is derived from an EMBL/GenBank/DDBJ whole genome shotgun (WGS) entry which is preliminary data.</text>
</comment>
<gene>
    <name evidence="9" type="ORF">ODALV1_LOCUS25649</name>
</gene>
<sequence>MCIFSSALISSLSSAFFFTGTTGIRSSLNITCFVSQAMAKYDVTFEPDSVKQLLIGSVSTVDVKFKRTELNQEGDKDIVNVIYYARDKNLASVSPEFVSTSDVEIQNGTFSSKINVTGNFIGYTEICAQGLDSNNMTVQEKCMDVSVIRVARPIDKAFTYSVAALVAIIYINMGAALDTTTIKATLKRPIGPIIGFFSQFVIMPLLSFGIAKAFIPLPALQLGLFITGCSPGGGASNIWTLTLGGNLDLSITMTTISTFSAFVMMPLWILTLGSTIFSQANLKIPYSKIGTFAIALVVPLAVGVIIQRTLPKVAKFLVRILKPFAVFLIIFIVVFAIYTNVYLFKLFTWQILLSGMLLPWLGYILGGGTAFLLRQNWRDVLAIGIETGVQNTGLAIFALRFSLPQPDSDLTTVMPVAVAIMTPALPLLLMVFQKLFCKSAFQLKEERKEPLFSVVEDSSIHSHNGSFVGVGGYQPAPLYPS</sequence>
<dbReference type="InterPro" id="IPR002657">
    <property type="entry name" value="BilAc:Na_symport/Acr3"/>
</dbReference>
<evidence type="ECO:0000256" key="6">
    <source>
        <dbReference type="ARBA" id="ARBA00023136"/>
    </source>
</evidence>
<dbReference type="Pfam" id="PF01758">
    <property type="entry name" value="SBF"/>
    <property type="match status" value="1"/>
</dbReference>
<feature type="signal peptide" evidence="8">
    <location>
        <begin position="1"/>
        <end position="23"/>
    </location>
</feature>